<keyword evidence="6" id="KW-0732">Signal</keyword>
<dbReference type="Proteomes" id="UP000070444">
    <property type="component" value="Unassembled WGS sequence"/>
</dbReference>
<dbReference type="OrthoDB" id="3626597at2759"/>
<dbReference type="PANTHER" id="PTHR11705:SF143">
    <property type="entry name" value="SLL0236 PROTEIN"/>
    <property type="match status" value="1"/>
</dbReference>
<dbReference type="GO" id="GO:0006508">
    <property type="term" value="P:proteolysis"/>
    <property type="evidence" value="ECO:0007669"/>
    <property type="project" value="UniProtKB-KW"/>
</dbReference>
<evidence type="ECO:0000256" key="7">
    <source>
        <dbReference type="ARBA" id="ARBA00022801"/>
    </source>
</evidence>
<dbReference type="PANTHER" id="PTHR11705">
    <property type="entry name" value="PROTEASE FAMILY M14 CARBOXYPEPTIDASE A,B"/>
    <property type="match status" value="1"/>
</dbReference>
<keyword evidence="7" id="KW-0378">Hydrolase</keyword>
<comment type="similarity">
    <text evidence="2 10">Belongs to the peptidase M14 family.</text>
</comment>
<evidence type="ECO:0000256" key="4">
    <source>
        <dbReference type="ARBA" id="ARBA00022670"/>
    </source>
</evidence>
<evidence type="ECO:0000256" key="9">
    <source>
        <dbReference type="ARBA" id="ARBA00023049"/>
    </source>
</evidence>
<dbReference type="GO" id="GO:0008270">
    <property type="term" value="F:zinc ion binding"/>
    <property type="evidence" value="ECO:0007669"/>
    <property type="project" value="InterPro"/>
</dbReference>
<keyword evidence="13" id="KW-1185">Reference proteome</keyword>
<evidence type="ECO:0000256" key="1">
    <source>
        <dbReference type="ARBA" id="ARBA00001947"/>
    </source>
</evidence>
<sequence>MTSLATYKPVMDQFFRKYPSYNEIFGQLYTWSKLFPNFVTLDFLGKTSEKRPLMVILLTDRSSGSIPVVDRPTIWLNGGQIARDWITITSLMWSAFQILQGGIQNDPKFANPLQSFVFLISPCINPDGYEYSKNVNRSWMKNRQNYVNLDRNWNFHWTVDWQLNDPKDAEYSGTSPFSESETQLYSEYIIEKVKNRHAGLDFNSNGERILRTWGYTKQLPKEYLRLDDLGKKLTDSALTLGTNFTYNSIAQVDQKSGNLCDWMVGAAKMLCYRIDLAEKDNYEIPPEKIPHYGNIALEIIVEFSNYLMQNIIPS</sequence>
<evidence type="ECO:0000256" key="8">
    <source>
        <dbReference type="ARBA" id="ARBA00022833"/>
    </source>
</evidence>
<reference evidence="12 13" key="1">
    <citation type="journal article" date="2015" name="Genome Biol. Evol.">
        <title>Phylogenomic analyses indicate that early fungi evolved digesting cell walls of algal ancestors of land plants.</title>
        <authorList>
            <person name="Chang Y."/>
            <person name="Wang S."/>
            <person name="Sekimoto S."/>
            <person name="Aerts A.L."/>
            <person name="Choi C."/>
            <person name="Clum A."/>
            <person name="LaButti K.M."/>
            <person name="Lindquist E.A."/>
            <person name="Yee Ngan C."/>
            <person name="Ohm R.A."/>
            <person name="Salamov A.A."/>
            <person name="Grigoriev I.V."/>
            <person name="Spatafora J.W."/>
            <person name="Berbee M.L."/>
        </authorList>
    </citation>
    <scope>NUCLEOTIDE SEQUENCE [LARGE SCALE GENOMIC DNA]</scope>
    <source>
        <strain evidence="12 13">NRRL 28638</strain>
    </source>
</reference>
<gene>
    <name evidence="12" type="ORF">CONCODRAFT_70150</name>
</gene>
<keyword evidence="9" id="KW-0482">Metalloprotease</keyword>
<evidence type="ECO:0000256" key="6">
    <source>
        <dbReference type="ARBA" id="ARBA00022729"/>
    </source>
</evidence>
<evidence type="ECO:0000256" key="10">
    <source>
        <dbReference type="PROSITE-ProRule" id="PRU01379"/>
    </source>
</evidence>
<organism evidence="12 13">
    <name type="scientific">Conidiobolus coronatus (strain ATCC 28846 / CBS 209.66 / NRRL 28638)</name>
    <name type="common">Delacroixia coronata</name>
    <dbReference type="NCBI Taxonomy" id="796925"/>
    <lineage>
        <taxon>Eukaryota</taxon>
        <taxon>Fungi</taxon>
        <taxon>Fungi incertae sedis</taxon>
        <taxon>Zoopagomycota</taxon>
        <taxon>Entomophthoromycotina</taxon>
        <taxon>Entomophthoromycetes</taxon>
        <taxon>Entomophthorales</taxon>
        <taxon>Ancylistaceae</taxon>
        <taxon>Conidiobolus</taxon>
    </lineage>
</organism>
<evidence type="ECO:0000313" key="13">
    <source>
        <dbReference type="Proteomes" id="UP000070444"/>
    </source>
</evidence>
<keyword evidence="4" id="KW-0645">Protease</keyword>
<protein>
    <submittedName>
        <fullName evidence="12">Zn-dependent exopeptidase</fullName>
    </submittedName>
</protein>
<dbReference type="Pfam" id="PF00246">
    <property type="entry name" value="Peptidase_M14"/>
    <property type="match status" value="1"/>
</dbReference>
<dbReference type="PROSITE" id="PS52035">
    <property type="entry name" value="PEPTIDASE_M14"/>
    <property type="match status" value="1"/>
</dbReference>
<dbReference type="FunFam" id="3.40.630.10:FF:000084">
    <property type="entry name" value="Carboxypeptidase B2"/>
    <property type="match status" value="1"/>
</dbReference>
<comment type="cofactor">
    <cofactor evidence="1">
        <name>Zn(2+)</name>
        <dbReference type="ChEBI" id="CHEBI:29105"/>
    </cofactor>
</comment>
<dbReference type="GO" id="GO:0005615">
    <property type="term" value="C:extracellular space"/>
    <property type="evidence" value="ECO:0007669"/>
    <property type="project" value="TreeGrafter"/>
</dbReference>
<evidence type="ECO:0000313" key="12">
    <source>
        <dbReference type="EMBL" id="KXN71015.1"/>
    </source>
</evidence>
<keyword evidence="8" id="KW-0862">Zinc</keyword>
<evidence type="ECO:0000256" key="5">
    <source>
        <dbReference type="ARBA" id="ARBA00022723"/>
    </source>
</evidence>
<accession>A0A137P7P2</accession>
<evidence type="ECO:0000259" key="11">
    <source>
        <dbReference type="PROSITE" id="PS52035"/>
    </source>
</evidence>
<dbReference type="GO" id="GO:0004181">
    <property type="term" value="F:metallocarboxypeptidase activity"/>
    <property type="evidence" value="ECO:0007669"/>
    <property type="project" value="InterPro"/>
</dbReference>
<evidence type="ECO:0000256" key="2">
    <source>
        <dbReference type="ARBA" id="ARBA00005988"/>
    </source>
</evidence>
<dbReference type="EMBL" id="KQ964486">
    <property type="protein sequence ID" value="KXN71015.1"/>
    <property type="molecule type" value="Genomic_DNA"/>
</dbReference>
<name>A0A137P7P2_CONC2</name>
<dbReference type="AlphaFoldDB" id="A0A137P7P2"/>
<keyword evidence="3" id="KW-0121">Carboxypeptidase</keyword>
<dbReference type="Gene3D" id="3.40.630.10">
    <property type="entry name" value="Zn peptidases"/>
    <property type="match status" value="1"/>
</dbReference>
<dbReference type="SMART" id="SM00631">
    <property type="entry name" value="Zn_pept"/>
    <property type="match status" value="1"/>
</dbReference>
<feature type="domain" description="Peptidase M14" evidence="11">
    <location>
        <begin position="17"/>
        <end position="307"/>
    </location>
</feature>
<dbReference type="InterPro" id="IPR000834">
    <property type="entry name" value="Peptidase_M14"/>
</dbReference>
<comment type="caution">
    <text evidence="10">Lacks conserved residue(s) required for the propagation of feature annotation.</text>
</comment>
<dbReference type="SUPFAM" id="SSF53187">
    <property type="entry name" value="Zn-dependent exopeptidases"/>
    <property type="match status" value="1"/>
</dbReference>
<keyword evidence="5" id="KW-0479">Metal-binding</keyword>
<proteinExistence type="inferred from homology"/>
<evidence type="ECO:0000256" key="3">
    <source>
        <dbReference type="ARBA" id="ARBA00022645"/>
    </source>
</evidence>